<evidence type="ECO:0000313" key="5">
    <source>
        <dbReference type="Proteomes" id="UP000295341"/>
    </source>
</evidence>
<dbReference type="Pfam" id="PF13193">
    <property type="entry name" value="AMP-binding_C"/>
    <property type="match status" value="1"/>
</dbReference>
<dbReference type="RefSeq" id="WP_133883058.1">
    <property type="nucleotide sequence ID" value="NZ_MWIN01000009.1"/>
</dbReference>
<reference evidence="4 5" key="1">
    <citation type="submission" date="2019-03" db="EMBL/GenBank/DDBJ databases">
        <title>Genomic Encyclopedia of Type Strains, Phase IV (KMG-IV): sequencing the most valuable type-strain genomes for metagenomic binning, comparative biology and taxonomic classification.</title>
        <authorList>
            <person name="Goeker M."/>
        </authorList>
    </citation>
    <scope>NUCLEOTIDE SEQUENCE [LARGE SCALE GENOMIC DNA]</scope>
    <source>
        <strain evidence="4 5">DSM 26377</strain>
    </source>
</reference>
<keyword evidence="4" id="KW-0436">Ligase</keyword>
<dbReference type="OrthoDB" id="9803968at2"/>
<evidence type="ECO:0000313" key="4">
    <source>
        <dbReference type="EMBL" id="TDU26902.1"/>
    </source>
</evidence>
<keyword evidence="5" id="KW-1185">Reference proteome</keyword>
<dbReference type="InterPro" id="IPR000873">
    <property type="entry name" value="AMP-dep_synth/lig_dom"/>
</dbReference>
<dbReference type="InterPro" id="IPR045851">
    <property type="entry name" value="AMP-bd_C_sf"/>
</dbReference>
<dbReference type="Proteomes" id="UP000295341">
    <property type="component" value="Unassembled WGS sequence"/>
</dbReference>
<dbReference type="PANTHER" id="PTHR24096">
    <property type="entry name" value="LONG-CHAIN-FATTY-ACID--COA LIGASE"/>
    <property type="match status" value="1"/>
</dbReference>
<name>A0A4S3K685_9GAMM</name>
<evidence type="ECO:0000256" key="1">
    <source>
        <dbReference type="SAM" id="MobiDB-lite"/>
    </source>
</evidence>
<protein>
    <submittedName>
        <fullName evidence="4">Acyl-CoA synthetase (AMP-forming)/AMP-acid ligase II</fullName>
    </submittedName>
</protein>
<dbReference type="EMBL" id="SOBT01000010">
    <property type="protein sequence ID" value="TDU26902.1"/>
    <property type="molecule type" value="Genomic_DNA"/>
</dbReference>
<accession>A0A4S3K685</accession>
<dbReference type="SUPFAM" id="SSF56801">
    <property type="entry name" value="Acetyl-CoA synthetase-like"/>
    <property type="match status" value="1"/>
</dbReference>
<dbReference type="GO" id="GO:0016405">
    <property type="term" value="F:CoA-ligase activity"/>
    <property type="evidence" value="ECO:0007669"/>
    <property type="project" value="TreeGrafter"/>
</dbReference>
<sequence>MTLPHPRAHAAVHPEKPALILADTGESISYGELVERADRAAQLFARLGLVEGDTLALLLENHIRYPELIWAAKNSGITYVCIASQSSVDDAAYIVDNCDAKLLIASAHLVGIARALTQRFGDRLQVLALDGIDAPPFWSHEELLKHESAVALKGRRRGPSMLYSSGTTGRPKGVRAVTPDDPPEVPPRRHGLLVQQYRFDADTVLINPGPMYHAGPGRFMVCVLRCGGTVVSFRKFDAAAVLRAIETFRATHGLFVPTMFIRMLKLDDAERARHDLSSLRCAVHLGAPCPIPVKEQMIEWLGPVIEELYAGTESVGHTFIGSHDWLAHKGSVGKPAPGCRIRILDAQGDEQPPGTPGLIHMHNGNRFEYHKDASKTRDAIDAQGWGTLGDIGYLDDDGYLYLTDRQSHMIISGGVNIYPQEAENLLATHPGVADAAVIGVPHPEFGEEVKAVIQPKVYPVPHPEIFAAELIAYCRWRLSALKCPRTVDFVETLPRSESGKLLKRLVKAPYWAGRDSVI</sequence>
<evidence type="ECO:0000259" key="2">
    <source>
        <dbReference type="Pfam" id="PF00501"/>
    </source>
</evidence>
<dbReference type="InterPro" id="IPR042099">
    <property type="entry name" value="ANL_N_sf"/>
</dbReference>
<proteinExistence type="predicted"/>
<dbReference type="PANTHER" id="PTHR24096:SF323">
    <property type="entry name" value="BLR3536 PROTEIN"/>
    <property type="match status" value="1"/>
</dbReference>
<feature type="domain" description="AMP-binding enzyme C-terminal" evidence="3">
    <location>
        <begin position="421"/>
        <end position="500"/>
    </location>
</feature>
<dbReference type="PROSITE" id="PS00455">
    <property type="entry name" value="AMP_BINDING"/>
    <property type="match status" value="1"/>
</dbReference>
<dbReference type="Gene3D" id="3.40.50.12780">
    <property type="entry name" value="N-terminal domain of ligase-like"/>
    <property type="match status" value="1"/>
</dbReference>
<dbReference type="InterPro" id="IPR025110">
    <property type="entry name" value="AMP-bd_C"/>
</dbReference>
<gene>
    <name evidence="4" type="ORF">DFR24_3934</name>
</gene>
<dbReference type="AlphaFoldDB" id="A0A4S3K685"/>
<organism evidence="4 5">
    <name type="scientific">Panacagrimonas perspica</name>
    <dbReference type="NCBI Taxonomy" id="381431"/>
    <lineage>
        <taxon>Bacteria</taxon>
        <taxon>Pseudomonadati</taxon>
        <taxon>Pseudomonadota</taxon>
        <taxon>Gammaproteobacteria</taxon>
        <taxon>Nevskiales</taxon>
        <taxon>Nevskiaceae</taxon>
        <taxon>Panacagrimonas</taxon>
    </lineage>
</organism>
<comment type="caution">
    <text evidence="4">The sequence shown here is derived from an EMBL/GenBank/DDBJ whole genome shotgun (WGS) entry which is preliminary data.</text>
</comment>
<dbReference type="Gene3D" id="3.30.300.30">
    <property type="match status" value="1"/>
</dbReference>
<feature type="domain" description="AMP-dependent synthetase/ligase" evidence="2">
    <location>
        <begin position="8"/>
        <end position="362"/>
    </location>
</feature>
<evidence type="ECO:0000259" key="3">
    <source>
        <dbReference type="Pfam" id="PF13193"/>
    </source>
</evidence>
<dbReference type="Pfam" id="PF00501">
    <property type="entry name" value="AMP-binding"/>
    <property type="match status" value="1"/>
</dbReference>
<dbReference type="InterPro" id="IPR020845">
    <property type="entry name" value="AMP-binding_CS"/>
</dbReference>
<feature type="region of interest" description="Disordered" evidence="1">
    <location>
        <begin position="161"/>
        <end position="186"/>
    </location>
</feature>